<evidence type="ECO:0000256" key="12">
    <source>
        <dbReference type="SAM" id="SignalP"/>
    </source>
</evidence>
<dbReference type="PRINTS" id="PR00792">
    <property type="entry name" value="PEPSIN"/>
</dbReference>
<keyword evidence="6" id="KW-0222">Digestion</keyword>
<evidence type="ECO:0000313" key="15">
    <source>
        <dbReference type="Proteomes" id="UP000694546"/>
    </source>
</evidence>
<feature type="disulfide bond" evidence="10">
    <location>
        <begin position="260"/>
        <end position="264"/>
    </location>
</feature>
<evidence type="ECO:0000256" key="8">
    <source>
        <dbReference type="ARBA" id="ARBA00023157"/>
    </source>
</evidence>
<feature type="active site" evidence="9">
    <location>
        <position position="269"/>
    </location>
</feature>
<keyword evidence="5 11" id="KW-0064">Aspartyl protease</keyword>
<dbReference type="EC" id="3.4.23.1" evidence="3"/>
<dbReference type="InterPro" id="IPR001969">
    <property type="entry name" value="Aspartic_peptidase_AS"/>
</dbReference>
<evidence type="ECO:0000256" key="2">
    <source>
        <dbReference type="ARBA" id="ARBA00007447"/>
    </source>
</evidence>
<dbReference type="PROSITE" id="PS00141">
    <property type="entry name" value="ASP_PROTEASE"/>
    <property type="match status" value="2"/>
</dbReference>
<feature type="chain" id="PRO_5034311573" description="pepsin A" evidence="12">
    <location>
        <begin position="17"/>
        <end position="374"/>
    </location>
</feature>
<dbReference type="GO" id="GO:0006508">
    <property type="term" value="P:proteolysis"/>
    <property type="evidence" value="ECO:0007669"/>
    <property type="project" value="UniProtKB-KW"/>
</dbReference>
<dbReference type="Pfam" id="PF00026">
    <property type="entry name" value="Asp"/>
    <property type="match status" value="1"/>
</dbReference>
<name>A0A8C4Z8K9_GADMO</name>
<evidence type="ECO:0000259" key="13">
    <source>
        <dbReference type="PROSITE" id="PS51767"/>
    </source>
</evidence>
<dbReference type="Ensembl" id="ENSGMOT00000008829.2">
    <property type="protein sequence ID" value="ENSGMOP00000008588.2"/>
    <property type="gene ID" value="ENSGMOG00000008016.2"/>
</dbReference>
<dbReference type="Gene3D" id="6.10.140.60">
    <property type="match status" value="1"/>
</dbReference>
<dbReference type="OMA" id="YWGINQD"/>
<dbReference type="GO" id="GO:0007586">
    <property type="term" value="P:digestion"/>
    <property type="evidence" value="ECO:0007669"/>
    <property type="project" value="UniProtKB-KW"/>
</dbReference>
<feature type="disulfide bond" evidence="10">
    <location>
        <begin position="100"/>
        <end position="105"/>
    </location>
</feature>
<evidence type="ECO:0000256" key="6">
    <source>
        <dbReference type="ARBA" id="ARBA00022757"/>
    </source>
</evidence>
<dbReference type="PANTHER" id="PTHR47966:SF22">
    <property type="entry name" value="PEPSIN A-3-RELATED"/>
    <property type="match status" value="1"/>
</dbReference>
<feature type="signal peptide" evidence="12">
    <location>
        <begin position="1"/>
        <end position="16"/>
    </location>
</feature>
<dbReference type="GO" id="GO:0004190">
    <property type="term" value="F:aspartic-type endopeptidase activity"/>
    <property type="evidence" value="ECO:0007669"/>
    <property type="project" value="UniProtKB-KW"/>
</dbReference>
<evidence type="ECO:0000256" key="4">
    <source>
        <dbReference type="ARBA" id="ARBA00022670"/>
    </source>
</evidence>
<feature type="active site" evidence="9">
    <location>
        <position position="87"/>
    </location>
</feature>
<dbReference type="InterPro" id="IPR012848">
    <property type="entry name" value="Aspartic_peptidase_N"/>
</dbReference>
<reference evidence="14" key="2">
    <citation type="submission" date="2025-09" db="UniProtKB">
        <authorList>
            <consortium name="Ensembl"/>
        </authorList>
    </citation>
    <scope>IDENTIFICATION</scope>
</reference>
<comment type="function">
    <text evidence="1">Shows particularly broad specificity; although bonds involving phenylalanine and leucine are preferred, many others are also cleaved to some extent.</text>
</comment>
<dbReference type="GeneTree" id="ENSGT00940000162710"/>
<dbReference type="SUPFAM" id="SSF50630">
    <property type="entry name" value="Acid proteases"/>
    <property type="match status" value="1"/>
</dbReference>
<evidence type="ECO:0000256" key="11">
    <source>
        <dbReference type="RuleBase" id="RU000454"/>
    </source>
</evidence>
<dbReference type="InterPro" id="IPR033121">
    <property type="entry name" value="PEPTIDASE_A1"/>
</dbReference>
<dbReference type="PANTHER" id="PTHR47966">
    <property type="entry name" value="BETA-SITE APP-CLEAVING ENZYME, ISOFORM A-RELATED"/>
    <property type="match status" value="1"/>
</dbReference>
<evidence type="ECO:0000256" key="1">
    <source>
        <dbReference type="ARBA" id="ARBA00002318"/>
    </source>
</evidence>
<dbReference type="Pfam" id="PF07966">
    <property type="entry name" value="A1_Propeptide"/>
    <property type="match status" value="1"/>
</dbReference>
<protein>
    <recommendedName>
        <fullName evidence="3">pepsin A</fullName>
        <ecNumber evidence="3">3.4.23.1</ecNumber>
    </recommendedName>
</protein>
<keyword evidence="7 11" id="KW-0378">Hydrolase</keyword>
<keyword evidence="15" id="KW-1185">Reference proteome</keyword>
<accession>A0A8C4Z8K9</accession>
<keyword evidence="8 10" id="KW-1015">Disulfide bond</keyword>
<evidence type="ECO:0000313" key="14">
    <source>
        <dbReference type="Ensembl" id="ENSGMOP00000008588.2"/>
    </source>
</evidence>
<dbReference type="InterPro" id="IPR001461">
    <property type="entry name" value="Aspartic_peptidase_A1"/>
</dbReference>
<feature type="domain" description="Peptidase A1" evidence="13">
    <location>
        <begin position="69"/>
        <end position="371"/>
    </location>
</feature>
<evidence type="ECO:0000256" key="3">
    <source>
        <dbReference type="ARBA" id="ARBA00011924"/>
    </source>
</evidence>
<dbReference type="AlphaFoldDB" id="A0A8C4Z8K9"/>
<reference evidence="14" key="1">
    <citation type="submission" date="2025-08" db="UniProtKB">
        <authorList>
            <consortium name="Ensembl"/>
        </authorList>
    </citation>
    <scope>IDENTIFICATION</scope>
</reference>
<comment type="similarity">
    <text evidence="2 11">Belongs to the peptidase A1 family.</text>
</comment>
<evidence type="ECO:0000256" key="5">
    <source>
        <dbReference type="ARBA" id="ARBA00022750"/>
    </source>
</evidence>
<dbReference type="Proteomes" id="UP000694546">
    <property type="component" value="Chromosome 13"/>
</dbReference>
<keyword evidence="12" id="KW-0732">Signal</keyword>
<proteinExistence type="inferred from homology"/>
<dbReference type="InterPro" id="IPR021109">
    <property type="entry name" value="Peptidase_aspartic_dom_sf"/>
</dbReference>
<dbReference type="FunFam" id="2.40.70.10:FF:000115">
    <property type="entry name" value="Lysosomal aspartic protease"/>
    <property type="match status" value="1"/>
</dbReference>
<dbReference type="PROSITE" id="PS51767">
    <property type="entry name" value="PEPTIDASE_A1"/>
    <property type="match status" value="1"/>
</dbReference>
<evidence type="ECO:0000256" key="10">
    <source>
        <dbReference type="PIRSR" id="PIRSR601461-2"/>
    </source>
</evidence>
<sequence>MKSAVLLVLLVAFTEGLVKIPLFRGKSARQALEEVGLYEEYKAQYPQPRLQRGLKLNNVPITYDPQVTYYGMIGIGNPPQYFKVLFDTGSADLWVPSLNCTHYSCGNHARFNRSASSTLQKGDGDFTLDYVSGYVKGVTAYDTVLVGDIYVVNQLFGLTYSGGSFLRYMPWDGIQGLAFIGASALGGTPLFKNMWNQGRITQNQFSMYLSKSVEGSALILGGVDEQYFTGPVNWVMVKEEDTYWTIQIDSITINGNTVACSGGCLAIVDSGTALITGPTRDIGNINGWVGAYQAGGDQASVGCSNVGVMPDLVFNIGGNAFHLPASAYVLQHGTSCQTGFEYVPGSWILGEVFMRHYYTVFDVNNSRVGFALAV</sequence>
<evidence type="ECO:0000256" key="7">
    <source>
        <dbReference type="ARBA" id="ARBA00022801"/>
    </source>
</evidence>
<evidence type="ECO:0000256" key="9">
    <source>
        <dbReference type="PIRSR" id="PIRSR601461-1"/>
    </source>
</evidence>
<dbReference type="Gene3D" id="2.40.70.10">
    <property type="entry name" value="Acid Proteases"/>
    <property type="match status" value="2"/>
</dbReference>
<organism evidence="14 15">
    <name type="scientific">Gadus morhua</name>
    <name type="common">Atlantic cod</name>
    <dbReference type="NCBI Taxonomy" id="8049"/>
    <lineage>
        <taxon>Eukaryota</taxon>
        <taxon>Metazoa</taxon>
        <taxon>Chordata</taxon>
        <taxon>Craniata</taxon>
        <taxon>Vertebrata</taxon>
        <taxon>Euteleostomi</taxon>
        <taxon>Actinopterygii</taxon>
        <taxon>Neopterygii</taxon>
        <taxon>Teleostei</taxon>
        <taxon>Neoteleostei</taxon>
        <taxon>Acanthomorphata</taxon>
        <taxon>Zeiogadaria</taxon>
        <taxon>Gadariae</taxon>
        <taxon>Gadiformes</taxon>
        <taxon>Gadoidei</taxon>
        <taxon>Gadidae</taxon>
        <taxon>Gadus</taxon>
    </lineage>
</organism>
<keyword evidence="4 11" id="KW-0645">Protease</keyword>